<feature type="compositionally biased region" description="Basic and acidic residues" evidence="1">
    <location>
        <begin position="153"/>
        <end position="167"/>
    </location>
</feature>
<dbReference type="InterPro" id="IPR052213">
    <property type="entry name" value="PAR3"/>
</dbReference>
<feature type="region of interest" description="Disordered" evidence="1">
    <location>
        <begin position="218"/>
        <end position="244"/>
    </location>
</feature>
<sequence>MQEESDPAYSYRGPSGALKVIRGRGCEESFRAAVDDRIIDPNHRSEVSAKKHWLLDPPTVGDMEMEGFSNVRGGPRQSSLNAALDSKHRVLKKKSGILKGIGSMFRFGKHRKMELTHIDAHYHHRNEFDTAHQSLNSEQPEEYTSHSQLNDSHQSRKTHEQKEEQDKNLQSQHQHHLRLQQQGITQLNHKESSQPLYQRHGFVHRHAEQVQVIPENSVPPSLKYRNTNGEVQRRSDRKMHEQRQTIRHSYYSSEDRENLYDHRQAAFGEYGRPGSRTAVIDSVPFTHYVNYNELQAHLSNLKEPLSDSQIVQMRLQVQQQRLKVEEESRKQHQYHSQRQTKVDNQLRPVSNFYEYESVQSILNSRVKGTAPPNYVKQPSSPMYHEVNSNSLPRNQGLSNPQNRGSQRGPFVTQVTIGENGTKV</sequence>
<evidence type="ECO:0000313" key="2">
    <source>
        <dbReference type="EMBL" id="KAL3268983.1"/>
    </source>
</evidence>
<name>A0ABD2MRG6_9CUCU</name>
<dbReference type="EMBL" id="JABFTP020000021">
    <property type="protein sequence ID" value="KAL3268983.1"/>
    <property type="molecule type" value="Genomic_DNA"/>
</dbReference>
<evidence type="ECO:0000313" key="3">
    <source>
        <dbReference type="Proteomes" id="UP001516400"/>
    </source>
</evidence>
<dbReference type="AlphaFoldDB" id="A0ABD2MRG6"/>
<dbReference type="PANTHER" id="PTHR16484:SF17">
    <property type="entry name" value="BAZOOKA, ISOFORM B"/>
    <property type="match status" value="1"/>
</dbReference>
<organism evidence="2 3">
    <name type="scientific">Cryptolaemus montrouzieri</name>
    <dbReference type="NCBI Taxonomy" id="559131"/>
    <lineage>
        <taxon>Eukaryota</taxon>
        <taxon>Metazoa</taxon>
        <taxon>Ecdysozoa</taxon>
        <taxon>Arthropoda</taxon>
        <taxon>Hexapoda</taxon>
        <taxon>Insecta</taxon>
        <taxon>Pterygota</taxon>
        <taxon>Neoptera</taxon>
        <taxon>Endopterygota</taxon>
        <taxon>Coleoptera</taxon>
        <taxon>Polyphaga</taxon>
        <taxon>Cucujiformia</taxon>
        <taxon>Coccinelloidea</taxon>
        <taxon>Coccinellidae</taxon>
        <taxon>Scymninae</taxon>
        <taxon>Scymnini</taxon>
        <taxon>Cryptolaemus</taxon>
    </lineage>
</organism>
<dbReference type="PANTHER" id="PTHR16484">
    <property type="entry name" value="PARTITIONING DEFECTIVE 3 RELATED"/>
    <property type="match status" value="1"/>
</dbReference>
<feature type="compositionally biased region" description="Basic and acidic residues" evidence="1">
    <location>
        <begin position="231"/>
        <end position="244"/>
    </location>
</feature>
<comment type="caution">
    <text evidence="2">The sequence shown here is derived from an EMBL/GenBank/DDBJ whole genome shotgun (WGS) entry which is preliminary data.</text>
</comment>
<gene>
    <name evidence="2" type="ORF">HHI36_008069</name>
</gene>
<feature type="region of interest" description="Disordered" evidence="1">
    <location>
        <begin position="367"/>
        <end position="423"/>
    </location>
</feature>
<reference evidence="2 3" key="1">
    <citation type="journal article" date="2021" name="BMC Biol.">
        <title>Horizontally acquired antibacterial genes associated with adaptive radiation of ladybird beetles.</title>
        <authorList>
            <person name="Li H.S."/>
            <person name="Tang X.F."/>
            <person name="Huang Y.H."/>
            <person name="Xu Z.Y."/>
            <person name="Chen M.L."/>
            <person name="Du X.Y."/>
            <person name="Qiu B.Y."/>
            <person name="Chen P.T."/>
            <person name="Zhang W."/>
            <person name="Slipinski A."/>
            <person name="Escalona H.E."/>
            <person name="Waterhouse R.M."/>
            <person name="Zwick A."/>
            <person name="Pang H."/>
        </authorList>
    </citation>
    <scope>NUCLEOTIDE SEQUENCE [LARGE SCALE GENOMIC DNA]</scope>
    <source>
        <strain evidence="2">SYSU2018</strain>
    </source>
</reference>
<feature type="compositionally biased region" description="Polar residues" evidence="1">
    <location>
        <begin position="412"/>
        <end position="423"/>
    </location>
</feature>
<evidence type="ECO:0000256" key="1">
    <source>
        <dbReference type="SAM" id="MobiDB-lite"/>
    </source>
</evidence>
<accession>A0ABD2MRG6</accession>
<feature type="compositionally biased region" description="Polar residues" evidence="1">
    <location>
        <begin position="376"/>
        <end position="405"/>
    </location>
</feature>
<feature type="region of interest" description="Disordered" evidence="1">
    <location>
        <begin position="324"/>
        <end position="345"/>
    </location>
</feature>
<dbReference type="Proteomes" id="UP001516400">
    <property type="component" value="Unassembled WGS sequence"/>
</dbReference>
<feature type="region of interest" description="Disordered" evidence="1">
    <location>
        <begin position="135"/>
        <end position="179"/>
    </location>
</feature>
<proteinExistence type="predicted"/>
<feature type="compositionally biased region" description="Polar residues" evidence="1">
    <location>
        <begin position="334"/>
        <end position="343"/>
    </location>
</feature>
<protein>
    <submittedName>
        <fullName evidence="2">Uncharacterized protein</fullName>
    </submittedName>
</protein>
<keyword evidence="3" id="KW-1185">Reference proteome</keyword>